<feature type="chain" id="PRO_5041364938" evidence="1">
    <location>
        <begin position="22"/>
        <end position="143"/>
    </location>
</feature>
<name>A0AA46NYP0_9GAMM</name>
<organism evidence="2 3">
    <name type="scientific">Acinetobacter ursingii</name>
    <dbReference type="NCBI Taxonomy" id="108980"/>
    <lineage>
        <taxon>Bacteria</taxon>
        <taxon>Pseudomonadati</taxon>
        <taxon>Pseudomonadota</taxon>
        <taxon>Gammaproteobacteria</taxon>
        <taxon>Moraxellales</taxon>
        <taxon>Moraxellaceae</taxon>
        <taxon>Acinetobacter</taxon>
    </lineage>
</organism>
<feature type="signal peptide" evidence="1">
    <location>
        <begin position="1"/>
        <end position="21"/>
    </location>
</feature>
<dbReference type="InterPro" id="IPR054052">
    <property type="entry name" value="Y16Q-like"/>
</dbReference>
<dbReference type="EMBL" id="CP089044">
    <property type="protein sequence ID" value="UYF76629.1"/>
    <property type="molecule type" value="Genomic_DNA"/>
</dbReference>
<dbReference type="Proteomes" id="UP001164081">
    <property type="component" value="Chromosome"/>
</dbReference>
<dbReference type="Pfam" id="PF21825">
    <property type="entry name" value="crAss001_48"/>
    <property type="match status" value="1"/>
</dbReference>
<proteinExistence type="predicted"/>
<protein>
    <submittedName>
        <fullName evidence="2">Uncharacterized protein</fullName>
    </submittedName>
</protein>
<dbReference type="AlphaFoldDB" id="A0AA46NYP0"/>
<dbReference type="RefSeq" id="WP_263503783.1">
    <property type="nucleotide sequence ID" value="NZ_CP089044.1"/>
</dbReference>
<accession>A0AA46NYP0</accession>
<reference evidence="2" key="1">
    <citation type="journal article" date="2022" name="J Glob Antimicrob Resist">
        <title>Comparative analysis of IMP-4- and OXA-58-containing plasmids of three carbapenemase-producing Acinetobacter ursingii strains in the Netherlands.</title>
        <authorList>
            <person name="Hendrickx A.P.A."/>
            <person name="Schade R.P."/>
            <person name="Landman F."/>
            <person name="Bosch T."/>
            <person name="Schouls L.M."/>
            <person name="van Dijk K."/>
        </authorList>
    </citation>
    <scope>NUCLEOTIDE SEQUENCE</scope>
    <source>
        <strain evidence="2">RIVM_C010761</strain>
    </source>
</reference>
<evidence type="ECO:0000313" key="3">
    <source>
        <dbReference type="Proteomes" id="UP001164081"/>
    </source>
</evidence>
<keyword evidence="1" id="KW-0732">Signal</keyword>
<gene>
    <name evidence="2" type="ORF">LSO58_07075</name>
</gene>
<evidence type="ECO:0000256" key="1">
    <source>
        <dbReference type="SAM" id="SignalP"/>
    </source>
</evidence>
<evidence type="ECO:0000313" key="2">
    <source>
        <dbReference type="EMBL" id="UYF76629.1"/>
    </source>
</evidence>
<sequence length="143" mass="16525">MSKKLLALSMVAFAGASLVHAATMTRQEYNDYRGWQLPEDENGADVGYILEDREGQKNTEQLDGFVQWLPKDVFLRKFAIAQTPQDRVRLEQMELTQKLDALENFLDKGQPSFICDQQWALLQEQQKHMDAYNDVLAKRIALF</sequence>